<evidence type="ECO:0000256" key="2">
    <source>
        <dbReference type="SAM" id="MobiDB-lite"/>
    </source>
</evidence>
<dbReference type="Pfam" id="PF12770">
    <property type="entry name" value="CHAT"/>
    <property type="match status" value="1"/>
</dbReference>
<evidence type="ECO:0000313" key="4">
    <source>
        <dbReference type="EMBL" id="GLQ24135.1"/>
    </source>
</evidence>
<dbReference type="EMBL" id="BSNK01000002">
    <property type="protein sequence ID" value="GLQ24135.1"/>
    <property type="molecule type" value="Genomic_DNA"/>
</dbReference>
<dbReference type="SUPFAM" id="SSF48452">
    <property type="entry name" value="TPR-like"/>
    <property type="match status" value="3"/>
</dbReference>
<evidence type="ECO:0000256" key="1">
    <source>
        <dbReference type="PROSITE-ProRule" id="PRU00339"/>
    </source>
</evidence>
<feature type="domain" description="CHAT" evidence="3">
    <location>
        <begin position="666"/>
        <end position="952"/>
    </location>
</feature>
<dbReference type="InterPro" id="IPR011990">
    <property type="entry name" value="TPR-like_helical_dom_sf"/>
</dbReference>
<dbReference type="PANTHER" id="PTHR19959:SF119">
    <property type="entry name" value="FUNGAL LIPASE-LIKE DOMAIN-CONTAINING PROTEIN"/>
    <property type="match status" value="1"/>
</dbReference>
<name>A0ABQ5V9M8_9PROT</name>
<dbReference type="InterPro" id="IPR024983">
    <property type="entry name" value="CHAT_dom"/>
</dbReference>
<dbReference type="RefSeq" id="WP_284390262.1">
    <property type="nucleotide sequence ID" value="NZ_BSNK01000002.1"/>
</dbReference>
<protein>
    <recommendedName>
        <fullName evidence="3">CHAT domain-containing protein</fullName>
    </recommendedName>
</protein>
<organism evidence="4 5">
    <name type="scientific">Algimonas ampicilliniresistens</name>
    <dbReference type="NCBI Taxonomy" id="1298735"/>
    <lineage>
        <taxon>Bacteria</taxon>
        <taxon>Pseudomonadati</taxon>
        <taxon>Pseudomonadota</taxon>
        <taxon>Alphaproteobacteria</taxon>
        <taxon>Maricaulales</taxon>
        <taxon>Robiginitomaculaceae</taxon>
        <taxon>Algimonas</taxon>
    </lineage>
</organism>
<dbReference type="Gene3D" id="1.25.40.10">
    <property type="entry name" value="Tetratricopeptide repeat domain"/>
    <property type="match status" value="2"/>
</dbReference>
<reference evidence="4" key="1">
    <citation type="journal article" date="2014" name="Int. J. Syst. Evol. Microbiol.">
        <title>Complete genome of a new Firmicutes species belonging to the dominant human colonic microbiota ('Ruminococcus bicirculans') reveals two chromosomes and a selective capacity to utilize plant glucans.</title>
        <authorList>
            <consortium name="NISC Comparative Sequencing Program"/>
            <person name="Wegmann U."/>
            <person name="Louis P."/>
            <person name="Goesmann A."/>
            <person name="Henrissat B."/>
            <person name="Duncan S.H."/>
            <person name="Flint H.J."/>
        </authorList>
    </citation>
    <scope>NUCLEOTIDE SEQUENCE</scope>
    <source>
        <strain evidence="4">NBRC 108219</strain>
    </source>
</reference>
<sequence>MVEFTGKVRLRVVGIIGLVALFSSCAPSSPEAPNSQTVADAEPPSDVSSPTRLSPEALAFEAKFNDLTARSRTAAETVGDARALRDEWVAMEALSSEVGDAEQITTAAGKLAEIDFSVGDLDSALAHTERSITAAKTIIATRPQDVAATYISMTAMRGVILSQLGQADEAITSQREALADLDTILKKDRFTFRPGTSEAYKQHALEDVFMAKSNLEFGLSQALMRNGDFETAIVLQRQSLATRTAGLPAEHPGIVGSQYGLAQTLMKAGDMDAALQEARGAVERADLYMSDSSTMYPKALEMLGIVLSRSGRTSEAVRVLDRALRLKGETEGRDNLYFAYGLHNLGGIKRNLGDYGPALNLLEEAEVGFTTHQGENSPMAATARAYRGSVRYALGDMSGARADLENARTRLSRDDDTMRLTSTLLADLAGTVPDTPQPEDDSVVSAHARAVRARLDGRADAPILLDRLMRSQTLLDAGRLDFPHRLAAEEALRSAQAAGDDLALLEAASLLLNTEASVAATRAQMRKLDGVDAEVVLQMQSLQRQMRRLDSSRLAAIAAGKPSQDMSEALQDVEVQLASLRTKHGLDDERTTVAGFSSFQSVRDGLKDDEAVVAMIPALSRHFTLVIDRAGEALFEHDQPRAEIAEAVTAARAAILSEDGASRDAALRRAGQALLPDTVLARLEGRSRLRIVSSGAPSTVPLAALKLADDGWVGDRFALRHQASLAGSTPTSTNIPRGAMTRFIGVAPPEGLDADGDAGRILAYRDNVQLGLPNAKTELETIASRFKRADVLSGGRAVEARLKGGALSSADVLAFATHGLRAGERGDGTQAALLVEAGLNEDGYLETDEIAALNLSARLVILSACDTAAPGDGSGNGYSGLAAGFLEAGAQGLLVSHWPVRDDAAAAITTRLVELSQDHDMDVALQTAMAEVRAGNLPGAGNPAIWAPFVLYTP</sequence>
<evidence type="ECO:0000313" key="5">
    <source>
        <dbReference type="Proteomes" id="UP001161391"/>
    </source>
</evidence>
<dbReference type="PANTHER" id="PTHR19959">
    <property type="entry name" value="KINESIN LIGHT CHAIN"/>
    <property type="match status" value="1"/>
</dbReference>
<keyword evidence="5" id="KW-1185">Reference proteome</keyword>
<reference evidence="4" key="2">
    <citation type="submission" date="2023-01" db="EMBL/GenBank/DDBJ databases">
        <title>Draft genome sequence of Algimonas ampicilliniresistens strain NBRC 108219.</title>
        <authorList>
            <person name="Sun Q."/>
            <person name="Mori K."/>
        </authorList>
    </citation>
    <scope>NUCLEOTIDE SEQUENCE</scope>
    <source>
        <strain evidence="4">NBRC 108219</strain>
    </source>
</reference>
<keyword evidence="1" id="KW-0802">TPR repeat</keyword>
<dbReference type="PROSITE" id="PS50005">
    <property type="entry name" value="TPR"/>
    <property type="match status" value="1"/>
</dbReference>
<dbReference type="Pfam" id="PF13374">
    <property type="entry name" value="TPR_10"/>
    <property type="match status" value="1"/>
</dbReference>
<evidence type="ECO:0000259" key="3">
    <source>
        <dbReference type="Pfam" id="PF12770"/>
    </source>
</evidence>
<dbReference type="PROSITE" id="PS51257">
    <property type="entry name" value="PROKAR_LIPOPROTEIN"/>
    <property type="match status" value="1"/>
</dbReference>
<gene>
    <name evidence="4" type="ORF">GCM10007853_20090</name>
</gene>
<dbReference type="Proteomes" id="UP001161391">
    <property type="component" value="Unassembled WGS sequence"/>
</dbReference>
<dbReference type="Pfam" id="PF13176">
    <property type="entry name" value="TPR_7"/>
    <property type="match status" value="1"/>
</dbReference>
<dbReference type="InterPro" id="IPR019734">
    <property type="entry name" value="TPR_rpt"/>
</dbReference>
<feature type="region of interest" description="Disordered" evidence="2">
    <location>
        <begin position="29"/>
        <end position="52"/>
    </location>
</feature>
<accession>A0ABQ5V9M8</accession>
<feature type="repeat" description="TPR" evidence="1">
    <location>
        <begin position="297"/>
        <end position="330"/>
    </location>
</feature>
<comment type="caution">
    <text evidence="4">The sequence shown here is derived from an EMBL/GenBank/DDBJ whole genome shotgun (WGS) entry which is preliminary data.</text>
</comment>
<proteinExistence type="predicted"/>
<feature type="compositionally biased region" description="Polar residues" evidence="2">
    <location>
        <begin position="29"/>
        <end position="38"/>
    </location>
</feature>